<dbReference type="AlphaFoldDB" id="A0A1I4PLK5"/>
<evidence type="ECO:0000313" key="3">
    <source>
        <dbReference type="Proteomes" id="UP000198565"/>
    </source>
</evidence>
<dbReference type="OrthoDB" id="2417909at2"/>
<dbReference type="STRING" id="334253.SAMN04487943_11218"/>
<feature type="domain" description="IrrE N-terminal-like" evidence="1">
    <location>
        <begin position="56"/>
        <end position="149"/>
    </location>
</feature>
<evidence type="ECO:0000313" key="2">
    <source>
        <dbReference type="EMBL" id="SFM28486.1"/>
    </source>
</evidence>
<evidence type="ECO:0000259" key="1">
    <source>
        <dbReference type="Pfam" id="PF06114"/>
    </source>
</evidence>
<dbReference type="Proteomes" id="UP000198565">
    <property type="component" value="Unassembled WGS sequence"/>
</dbReference>
<dbReference type="Gene3D" id="1.10.10.2910">
    <property type="match status" value="1"/>
</dbReference>
<protein>
    <recommendedName>
        <fullName evidence="1">IrrE N-terminal-like domain-containing protein</fullName>
    </recommendedName>
</protein>
<dbReference type="InterPro" id="IPR010359">
    <property type="entry name" value="IrrE_HExxH"/>
</dbReference>
<name>A0A1I4PLK5_9BACI</name>
<dbReference type="Pfam" id="PF06114">
    <property type="entry name" value="Peptidase_M78"/>
    <property type="match status" value="1"/>
</dbReference>
<keyword evidence="3" id="KW-1185">Reference proteome</keyword>
<dbReference type="EMBL" id="FOTR01000012">
    <property type="protein sequence ID" value="SFM28486.1"/>
    <property type="molecule type" value="Genomic_DNA"/>
</dbReference>
<organism evidence="2 3">
    <name type="scientific">Gracilibacillus orientalis</name>
    <dbReference type="NCBI Taxonomy" id="334253"/>
    <lineage>
        <taxon>Bacteria</taxon>
        <taxon>Bacillati</taxon>
        <taxon>Bacillota</taxon>
        <taxon>Bacilli</taxon>
        <taxon>Bacillales</taxon>
        <taxon>Bacillaceae</taxon>
        <taxon>Gracilibacillus</taxon>
    </lineage>
</organism>
<accession>A0A1I4PLK5</accession>
<dbReference type="RefSeq" id="WP_091485176.1">
    <property type="nucleotide sequence ID" value="NZ_FOTR01000012.1"/>
</dbReference>
<sequence>MDYMPTNLEMEIEKELKRLHVRSPLQLLDVETIADEYNILLKAHKGPSISGIFSGIKIIKIDSRLHSFLQRQQFFHELGHVLHHYGDQQELPESFKDLQEYRARNFAFHFAVPTFMLHKIDFLKYRSETVDMIANTFQVTIDFANERLKHYENQVNGALFQKEFEKLVSLPPVVNEEPKTIDIYGDLPFWEQPDFKTFIEGLRKTGFREEEIRNIVNQIKRKEANAQSHHIITY</sequence>
<proteinExistence type="predicted"/>
<reference evidence="3" key="1">
    <citation type="submission" date="2016-10" db="EMBL/GenBank/DDBJ databases">
        <authorList>
            <person name="Varghese N."/>
            <person name="Submissions S."/>
        </authorList>
    </citation>
    <scope>NUCLEOTIDE SEQUENCE [LARGE SCALE GENOMIC DNA]</scope>
    <source>
        <strain evidence="3">CGMCC 1.4250</strain>
    </source>
</reference>
<gene>
    <name evidence="2" type="ORF">SAMN04487943_11218</name>
</gene>